<name>A0A4R0R207_9APHY</name>
<sequence>MSIARKMIPENTKASSPPPTAHIRDLLKVDLTLYTPTQRSDLVSDLDAAILRSGSDRALLQRLRAKRKVAQQAYAIIHCIPAEILLEIMWFAMDQNQDSRGSLSVVPLSHVSRRWRDVALSSQRLWAYVIIWFEDITVEALDLILGRASSCPLVVELGPSLTYQEKADDARAHREILRRILHHMSHIANLTMDLEDWSDGYDILAALVSASAPLLTRLHITLPNDFDKIIRLPFVNAGHVPSLTVVNIGYLIHSEILSFLPGSSVTALTIYGSLGYIGEEENATIILALLSAFRSMPHLHVFRLFMNGLRTESLEDIDVESVSLPQLSIMEINGYVYDLTWFLGHLHFPPTTAITLHFFAWCDVSNHTFQEKFVQLLSHRMSHTKADQWAVAWRLQREDRYTKHDLTYYSRFYIPSEHMVHSRNELDSQFGVTLAADSRPADVELMVKIWDEIPSENISRLVLEDSLLDYPSSILTMQQPVLIHLARSLPFVQTLVSQWSIEWFADTDLLLQAQEPVSKGKTEGTTAFLFPRLRELSLRWPVGKVSDDWGWHQTKWKQAFYRPYAILPRRVVVLRMALRSWEAERGPLERISFWESDVSDEDVQQLGL</sequence>
<dbReference type="EMBL" id="RWJN01000513">
    <property type="protein sequence ID" value="TCD61031.1"/>
    <property type="molecule type" value="Genomic_DNA"/>
</dbReference>
<reference evidence="1 2" key="1">
    <citation type="submission" date="2018-11" db="EMBL/GenBank/DDBJ databases">
        <title>Genome assembly of Steccherinum ochraceum LE-BIN_3174, the white-rot fungus of the Steccherinaceae family (The Residual Polyporoid clade, Polyporales, Basidiomycota).</title>
        <authorList>
            <person name="Fedorova T.V."/>
            <person name="Glazunova O.A."/>
            <person name="Landesman E.O."/>
            <person name="Moiseenko K.V."/>
            <person name="Psurtseva N.V."/>
            <person name="Savinova O.S."/>
            <person name="Shakhova N.V."/>
            <person name="Tyazhelova T.V."/>
            <person name="Vasina D.V."/>
        </authorList>
    </citation>
    <scope>NUCLEOTIDE SEQUENCE [LARGE SCALE GENOMIC DNA]</scope>
    <source>
        <strain evidence="1 2">LE-BIN_3174</strain>
    </source>
</reference>
<protein>
    <submittedName>
        <fullName evidence="1">Uncharacterized protein</fullName>
    </submittedName>
</protein>
<gene>
    <name evidence="1" type="ORF">EIP91_009135</name>
</gene>
<comment type="caution">
    <text evidence="1">The sequence shown here is derived from an EMBL/GenBank/DDBJ whole genome shotgun (WGS) entry which is preliminary data.</text>
</comment>
<dbReference type="AlphaFoldDB" id="A0A4R0R207"/>
<dbReference type="OrthoDB" id="3365698at2759"/>
<proteinExistence type="predicted"/>
<dbReference type="Proteomes" id="UP000292702">
    <property type="component" value="Unassembled WGS sequence"/>
</dbReference>
<organism evidence="1 2">
    <name type="scientific">Steccherinum ochraceum</name>
    <dbReference type="NCBI Taxonomy" id="92696"/>
    <lineage>
        <taxon>Eukaryota</taxon>
        <taxon>Fungi</taxon>
        <taxon>Dikarya</taxon>
        <taxon>Basidiomycota</taxon>
        <taxon>Agaricomycotina</taxon>
        <taxon>Agaricomycetes</taxon>
        <taxon>Polyporales</taxon>
        <taxon>Steccherinaceae</taxon>
        <taxon>Steccherinum</taxon>
    </lineage>
</organism>
<keyword evidence="2" id="KW-1185">Reference proteome</keyword>
<evidence type="ECO:0000313" key="1">
    <source>
        <dbReference type="EMBL" id="TCD61031.1"/>
    </source>
</evidence>
<accession>A0A4R0R207</accession>
<evidence type="ECO:0000313" key="2">
    <source>
        <dbReference type="Proteomes" id="UP000292702"/>
    </source>
</evidence>